<dbReference type="STRING" id="1076935.U4L7N8"/>
<dbReference type="Proteomes" id="UP000018144">
    <property type="component" value="Unassembled WGS sequence"/>
</dbReference>
<dbReference type="GO" id="GO:0032040">
    <property type="term" value="C:small-subunit processome"/>
    <property type="evidence" value="ECO:0007669"/>
    <property type="project" value="TreeGrafter"/>
</dbReference>
<proteinExistence type="predicted"/>
<dbReference type="SUPFAM" id="SSF48371">
    <property type="entry name" value="ARM repeat"/>
    <property type="match status" value="3"/>
</dbReference>
<evidence type="ECO:0000259" key="4">
    <source>
        <dbReference type="Pfam" id="PF23099"/>
    </source>
</evidence>
<dbReference type="InterPro" id="IPR011989">
    <property type="entry name" value="ARM-like"/>
</dbReference>
<dbReference type="Pfam" id="PF07539">
    <property type="entry name" value="UTP20_N"/>
    <property type="match status" value="1"/>
</dbReference>
<feature type="domain" description="U3 small nucleolar RNA-associated protein 20 N-terminal" evidence="2">
    <location>
        <begin position="864"/>
        <end position="1473"/>
    </location>
</feature>
<dbReference type="PANTHER" id="PTHR17695:SF11">
    <property type="entry name" value="SMALL SUBUNIT PROCESSOME COMPONENT 20 HOMOLOG"/>
    <property type="match status" value="1"/>
</dbReference>
<keyword evidence="6" id="KW-1185">Reference proteome</keyword>
<gene>
    <name evidence="5" type="ORF">PCON_13281</name>
</gene>
<dbReference type="OMA" id="EGLMAMF"/>
<feature type="compositionally biased region" description="Basic and acidic residues" evidence="1">
    <location>
        <begin position="2565"/>
        <end position="2584"/>
    </location>
</feature>
<evidence type="ECO:0000313" key="5">
    <source>
        <dbReference type="EMBL" id="CCX13688.1"/>
    </source>
</evidence>
<feature type="region of interest" description="Disordered" evidence="1">
    <location>
        <begin position="2532"/>
        <end position="2584"/>
    </location>
</feature>
<protein>
    <submittedName>
        <fullName evidence="5">Similar to U3 small nucleolar RNA-associated protein 20 acc. no. O60055</fullName>
    </submittedName>
</protein>
<dbReference type="Pfam" id="PF20416">
    <property type="entry name" value="UTP20"/>
    <property type="match status" value="1"/>
</dbReference>
<dbReference type="InterPro" id="IPR046523">
    <property type="entry name" value="UTP20_dom"/>
</dbReference>
<dbReference type="OrthoDB" id="360653at2759"/>
<evidence type="ECO:0000259" key="3">
    <source>
        <dbReference type="Pfam" id="PF20416"/>
    </source>
</evidence>
<feature type="domain" description="U3 small nucleolar RNA-associated protein 20" evidence="3">
    <location>
        <begin position="1684"/>
        <end position="1902"/>
    </location>
</feature>
<accession>U4L7N8</accession>
<evidence type="ECO:0000313" key="6">
    <source>
        <dbReference type="Proteomes" id="UP000018144"/>
    </source>
</evidence>
<dbReference type="InterPro" id="IPR057525">
    <property type="entry name" value="UTP20_C"/>
</dbReference>
<dbReference type="GO" id="GO:0030686">
    <property type="term" value="C:90S preribosome"/>
    <property type="evidence" value="ECO:0007669"/>
    <property type="project" value="TreeGrafter"/>
</dbReference>
<dbReference type="EMBL" id="HF935887">
    <property type="protein sequence ID" value="CCX13688.1"/>
    <property type="molecule type" value="Genomic_DNA"/>
</dbReference>
<organism evidence="5 6">
    <name type="scientific">Pyronema omphalodes (strain CBS 100304)</name>
    <name type="common">Pyronema confluens</name>
    <dbReference type="NCBI Taxonomy" id="1076935"/>
    <lineage>
        <taxon>Eukaryota</taxon>
        <taxon>Fungi</taxon>
        <taxon>Dikarya</taxon>
        <taxon>Ascomycota</taxon>
        <taxon>Pezizomycotina</taxon>
        <taxon>Pezizomycetes</taxon>
        <taxon>Pezizales</taxon>
        <taxon>Pyronemataceae</taxon>
        <taxon>Pyronema</taxon>
    </lineage>
</organism>
<dbReference type="InterPro" id="IPR016024">
    <property type="entry name" value="ARM-type_fold"/>
</dbReference>
<feature type="domain" description="U3 small nucleolar RNA-associated protein 20 C-terminal" evidence="4">
    <location>
        <begin position="2239"/>
        <end position="2573"/>
    </location>
</feature>
<reference evidence="5 6" key="1">
    <citation type="journal article" date="2013" name="PLoS Genet.">
        <title>The genome and development-dependent transcriptomes of Pyronema confluens: a window into fungal evolution.</title>
        <authorList>
            <person name="Traeger S."/>
            <person name="Altegoer F."/>
            <person name="Freitag M."/>
            <person name="Gabaldon T."/>
            <person name="Kempken F."/>
            <person name="Kumar A."/>
            <person name="Marcet-Houben M."/>
            <person name="Poggeler S."/>
            <person name="Stajich J.E."/>
            <person name="Nowrousian M."/>
        </authorList>
    </citation>
    <scope>NUCLEOTIDE SEQUENCE [LARGE SCALE GENOMIC DNA]</scope>
    <source>
        <strain evidence="6">CBS 100304</strain>
        <tissue evidence="5">Vegetative mycelium</tissue>
    </source>
</reference>
<dbReference type="PANTHER" id="PTHR17695">
    <property type="entry name" value="SMALL SUBUNIT PROCESSOME COMPONENT 20 HOMOLOG"/>
    <property type="match status" value="1"/>
</dbReference>
<dbReference type="Gene3D" id="1.25.10.10">
    <property type="entry name" value="Leucine-rich Repeat Variant"/>
    <property type="match status" value="3"/>
</dbReference>
<sequence>MNERRIMTTKVVKLSGSKKGGTESGRNFSYKSFTKKIANLKIDPVRRVRNYVDDEETTESFFKNAYDKWIELNLSTPFSQFCREVGQLCESLPLILHHKDRIFELLHTYIAQRDALSLEPLLDMLSQFAHDLGATFEPYLARSVMLLSNLVAKHVDVEVIEWTFNCLAYLLKYLSKLLVPDLRPLYDILAPLLGQEHQKTFVVRFAAEALSFLIRKAKAESLRLIVQHVFEDLQANQGKNEASAYSHGLMTMFKEACLSVDQTIHSRGPAVFRMMLEVTAQQPDSENACMNVIIGVLTGLIHHTTPTTFQPIYQTIQEFIKTQLSKDSTARTVEITSKLLYTCVSVRKGDRIQQWNVVGEQLQGIVEAMEKLPVNEDIASTAVWPTLKAVAVVVTYADVDVVISKCSRLVEKAKDVQGSSKFLPFCEFASSLGQDRFSSFILPYLHRFMSSQWASHEASLCLLVPKLASAGVLRPSRENDSFPDLLSAKSSLTAGALRTFKSLTSALISEKVEGEDYVLAWRYLDVLSSLISNSGSASVVIFDESLISLLVAISNHTSELKLAALAGKVLKLVKSSDQISSAQLVTLISAFGQNSSFLEGAFEYVKRAGAQLFNAAEITTLSDSLISRLSSPSGDVRRFSLYILELLAKAKGDPTDIIRTAATVEEIPLAISNQRNISMYVRKLGMEYPKLAKDSWGYRIVPSYCFGLMTARFAPLWEDASKALASVIESNEETVAELAFKWLSGEGLEEIEHETPDAEVAKSQLTPFECSNLRSLELTAEKCVTDTFSAKTELEVEFSKDAKIPSISISTARDQALYVLCEIPQIAEKRSRILVPMFLEWSRMDGDLGDDDDEDAPQAPATLKWSRRNQTAMLTLFTKFHNPKVLFKADLVYESLLKLIASGDAKVQSLSLKSILTWKIPGIRTYEDQLTNLLDDTRFRDELTNFVQVGEDDSAIQGQHREALMPVLFRLLYGRSLSRKRASSGKKGMSSTRTAILASLANFQQTERGLFVDITLGELAGLNFVDKSVDAEYKLNMNVLGSVHFSLRKQLGLVRMFEDLLKQLGTTLLPHMPKMLDALLYCLVSAAEGLKTQITESNDEEAIAVKSFKAIRQGGLKVLTSMFHYCPTFGWKPYLGFVFDILINPRLEKLPIETSQSVSSILQLFSTWAASKHTVLYLTEYNSQLLPTIAECLGNSTVKDEVVLFIVQFVRRIVQHADHVEELETASFVKDLLLRPNVDLFLNQLGSILRKSLGKDVLEQCIETVAALAPHVSGNKETTQLVEISIFLLDQPSRRVNPKTKSEILKILVNFLPLCIMEKGDKLFEQTFKSVSSLFGFFKDRVSRKLLAQVLQVFAERDEEIKEVAELSRKLNSFSAKRLDEPDFEQRLEAYAAINESRYSEFNPKQWLPLVYNMLFFIQDNEELAIRTNASYTLKRYAEVCGSKIGTEDAIPFISTLNDIILPAIRAGAREKSELVRLEYITVMAHVVKECPTLEGVGDMQPLLVGGDEEANFFANILHIQQHRRSRALRRLAELVKKHDISSSNISHFLLPLIEHFVFDQTEGEHNLANDTVITIGALAEQLDWQQYRAVTRRFTGYINSKPELEKIVVRLIGTAVNALANAWDVKKKTLDGDGDVDMEKPVEPVESVVGRCHLADSMPEQQKVANDITNQLLPTLSAYLHQKDESTVALRVPIAVSIVKLLRVMPEDMLKTKLPAVLTDTCHILRSRAQDSRDMTRKTLAEISMLLGPEYFSFILKELRGALLRGYQLHVLSYTVHSILVAIVPKFPSGSLDHCVSAIVDIIMDDIFGVTGSEKDEEGYISKMKEVKGSMSYDSMDILASITTLPYLGRLIRPIKTLLLETLTMKLVKKIDELLRRITIGLLKNEVVKDRNLLVFCYEIVQEVYKTQSTPEKVETVDEHKKRYIVNLKVPSKSGNNATTTSNVSKLIRFALDILRTILSKHQDLMTPENMAGFVPVIGDSILSKQEEVQISALRLLTSIIRVDLTEIDEGSTVFLSKAVSFIKSSPSTKSELAQASMKLIEAILRERQNVAIKENTIAFMLTRIKMDLEEPDRQGVAFNFIESVLIRKIVIPEVYEIIDQIAKIMVTNQTQSVRDKCRKLYFLFLMEYPQGQGRLKKQLKFLVENVTYAHESGRKSVLDAMHLVVTKFGENLIQEVIGIFFGPLALVIVNDESAICREMAGTLLKVVFSRADKERQQVFLQPMRTWLEQDQQQLLTRLALQLYGLFIDVVETKAKPEVSLLNRRLRVLLQNAVAEDEDEQTEWEIVYFSLQLWSKLTKTFPETTLSSSSADMWTAVRGCLRFPHSWIRITSAKLLGLLFAEYSKESLETVPLVNSRGLKLEGVDMTQIALATSGQLNSPELTEELGLQVVRNLLFLARCFYANKLVSPKHTEEATTEEESEAKTALDWVVGRISGVIRSERNASKGIKAKNMGKKYALQFLAAMVQVVEAEDLAKMAVTLLMPLYNLIELPDASETKDLKELSQEIQQMIQTKVGTTEYAKAYNTVRQTVQDRRQERRNKRKIELVTNPERAAKRKERKHERKKEVRKEKGQAQRDYRQGKM</sequence>
<evidence type="ECO:0000256" key="1">
    <source>
        <dbReference type="SAM" id="MobiDB-lite"/>
    </source>
</evidence>
<dbReference type="eggNOG" id="KOG1823">
    <property type="taxonomic scope" value="Eukaryota"/>
</dbReference>
<dbReference type="Pfam" id="PF23099">
    <property type="entry name" value="UTP20_C"/>
    <property type="match status" value="1"/>
</dbReference>
<name>U4L7N8_PYROM</name>
<dbReference type="InterPro" id="IPR052575">
    <property type="entry name" value="SSU_processome_comp_20"/>
</dbReference>
<dbReference type="InterPro" id="IPR011430">
    <property type="entry name" value="UTP20_N"/>
</dbReference>
<feature type="compositionally biased region" description="Basic residues" evidence="1">
    <location>
        <begin position="2555"/>
        <end position="2564"/>
    </location>
</feature>
<evidence type="ECO:0000259" key="2">
    <source>
        <dbReference type="Pfam" id="PF07539"/>
    </source>
</evidence>